<dbReference type="PANTHER" id="PTHR23389:SF6">
    <property type="entry name" value="REPLICATION FACTOR C SUBUNIT 1"/>
    <property type="match status" value="1"/>
</dbReference>
<accession>A0A0M0K9T3</accession>
<keyword evidence="5" id="KW-1185">Reference proteome</keyword>
<sequence>MSAGDVTKNMQSAFKDVDVGPFDVADKFFREPNADFDRRLRHYFVDTSMTPLLVRNSYVPALRPRLLRPLAERGTDGVEEVLESLDAYGITKDDFDTIFELELLVGGAAKPALAQIPTAAKSALTRKYNQSHQQFEKKKGGGGAGGAGGLMRFTDDGVEDEAVEDEGGDAEEGGEEGDEDEDVKPVAAKKGAASAASAKGKGKAKAK</sequence>
<dbReference type="GO" id="GO:0005634">
    <property type="term" value="C:nucleus"/>
    <property type="evidence" value="ECO:0007669"/>
    <property type="project" value="TreeGrafter"/>
</dbReference>
<keyword evidence="1" id="KW-0235">DNA replication</keyword>
<name>A0A0M0K9T3_9EUKA</name>
<evidence type="ECO:0000256" key="1">
    <source>
        <dbReference type="ARBA" id="ARBA00022705"/>
    </source>
</evidence>
<proteinExistence type="predicted"/>
<dbReference type="GO" id="GO:0003689">
    <property type="term" value="F:DNA clamp loader activity"/>
    <property type="evidence" value="ECO:0007669"/>
    <property type="project" value="InterPro"/>
</dbReference>
<dbReference type="PANTHER" id="PTHR23389">
    <property type="entry name" value="CHROMOSOME TRANSMISSION FIDELITY FACTOR 18"/>
    <property type="match status" value="1"/>
</dbReference>
<dbReference type="Proteomes" id="UP000037460">
    <property type="component" value="Unassembled WGS sequence"/>
</dbReference>
<dbReference type="GO" id="GO:0006260">
    <property type="term" value="P:DNA replication"/>
    <property type="evidence" value="ECO:0007669"/>
    <property type="project" value="UniProtKB-KW"/>
</dbReference>
<evidence type="ECO:0000313" key="4">
    <source>
        <dbReference type="EMBL" id="KOO35575.1"/>
    </source>
</evidence>
<reference evidence="5" key="1">
    <citation type="journal article" date="2015" name="PLoS Genet.">
        <title>Genome Sequence and Transcriptome Analyses of Chrysochromulina tobin: Metabolic Tools for Enhanced Algal Fitness in the Prominent Order Prymnesiales (Haptophyceae).</title>
        <authorList>
            <person name="Hovde B.T."/>
            <person name="Deodato C.R."/>
            <person name="Hunsperger H.M."/>
            <person name="Ryken S.A."/>
            <person name="Yost W."/>
            <person name="Jha R.K."/>
            <person name="Patterson J."/>
            <person name="Monnat R.J. Jr."/>
            <person name="Barlow S.B."/>
            <person name="Starkenburg S.R."/>
            <person name="Cattolico R.A."/>
        </authorList>
    </citation>
    <scope>NUCLEOTIDE SEQUENCE</scope>
    <source>
        <strain evidence="5">CCMP291</strain>
    </source>
</reference>
<comment type="caution">
    <text evidence="4">The sequence shown here is derived from an EMBL/GenBank/DDBJ whole genome shotgun (WGS) entry which is preliminary data.</text>
</comment>
<dbReference type="EMBL" id="JWZX01000815">
    <property type="protein sequence ID" value="KOO35575.1"/>
    <property type="molecule type" value="Genomic_DNA"/>
</dbReference>
<dbReference type="Pfam" id="PF08519">
    <property type="entry name" value="RFC1"/>
    <property type="match status" value="1"/>
</dbReference>
<feature type="compositionally biased region" description="Acidic residues" evidence="2">
    <location>
        <begin position="156"/>
        <end position="182"/>
    </location>
</feature>
<evidence type="ECO:0000256" key="2">
    <source>
        <dbReference type="SAM" id="MobiDB-lite"/>
    </source>
</evidence>
<feature type="compositionally biased region" description="Low complexity" evidence="2">
    <location>
        <begin position="188"/>
        <end position="199"/>
    </location>
</feature>
<feature type="domain" description="DNA replication factor RFC1 C-terminal" evidence="3">
    <location>
        <begin position="42"/>
        <end position="130"/>
    </location>
</feature>
<evidence type="ECO:0000259" key="3">
    <source>
        <dbReference type="Pfam" id="PF08519"/>
    </source>
</evidence>
<dbReference type="OrthoDB" id="446168at2759"/>
<organism evidence="4 5">
    <name type="scientific">Chrysochromulina tobinii</name>
    <dbReference type="NCBI Taxonomy" id="1460289"/>
    <lineage>
        <taxon>Eukaryota</taxon>
        <taxon>Haptista</taxon>
        <taxon>Haptophyta</taxon>
        <taxon>Prymnesiophyceae</taxon>
        <taxon>Prymnesiales</taxon>
        <taxon>Chrysochromulinaceae</taxon>
        <taxon>Chrysochromulina</taxon>
    </lineage>
</organism>
<dbReference type="AlphaFoldDB" id="A0A0M0K9T3"/>
<evidence type="ECO:0000313" key="5">
    <source>
        <dbReference type="Proteomes" id="UP000037460"/>
    </source>
</evidence>
<gene>
    <name evidence="4" type="ORF">Ctob_008913</name>
</gene>
<dbReference type="GO" id="GO:0003677">
    <property type="term" value="F:DNA binding"/>
    <property type="evidence" value="ECO:0007669"/>
    <property type="project" value="TreeGrafter"/>
</dbReference>
<protein>
    <submittedName>
        <fullName evidence="4">Replication factor rfc1 c terminal domain containing protein</fullName>
    </submittedName>
</protein>
<dbReference type="GO" id="GO:0005663">
    <property type="term" value="C:DNA replication factor C complex"/>
    <property type="evidence" value="ECO:0007669"/>
    <property type="project" value="InterPro"/>
</dbReference>
<dbReference type="InterPro" id="IPR013725">
    <property type="entry name" value="DNA_replication_fac_RFC1_C"/>
</dbReference>
<dbReference type="GO" id="GO:0005524">
    <property type="term" value="F:ATP binding"/>
    <property type="evidence" value="ECO:0007669"/>
    <property type="project" value="InterPro"/>
</dbReference>
<feature type="region of interest" description="Disordered" evidence="2">
    <location>
        <begin position="127"/>
        <end position="207"/>
    </location>
</feature>